<evidence type="ECO:0000313" key="7">
    <source>
        <dbReference type="Proteomes" id="UP000306912"/>
    </source>
</evidence>
<dbReference type="InterPro" id="IPR023873">
    <property type="entry name" value="FeFe-hyd_GTPase_HydF"/>
</dbReference>
<dbReference type="InterPro" id="IPR005225">
    <property type="entry name" value="Small_GTP-bd"/>
</dbReference>
<dbReference type="Pfam" id="PF01926">
    <property type="entry name" value="MMR_HSR1"/>
    <property type="match status" value="1"/>
</dbReference>
<dbReference type="PANTHER" id="PTHR42714:SF6">
    <property type="entry name" value="TRANSLATION INITIATION FACTOR IF-2"/>
    <property type="match status" value="1"/>
</dbReference>
<evidence type="ECO:0000259" key="5">
    <source>
        <dbReference type="Pfam" id="PF18133"/>
    </source>
</evidence>
<dbReference type="NCBIfam" id="TIGR00231">
    <property type="entry name" value="small_GTP"/>
    <property type="match status" value="1"/>
</dbReference>
<evidence type="ECO:0000259" key="4">
    <source>
        <dbReference type="Pfam" id="PF18128"/>
    </source>
</evidence>
<keyword evidence="2" id="KW-0342">GTP-binding</keyword>
<dbReference type="NCBIfam" id="TIGR03918">
    <property type="entry name" value="GTP_HydF"/>
    <property type="match status" value="1"/>
</dbReference>
<keyword evidence="1" id="KW-0547">Nucleotide-binding</keyword>
<keyword evidence="7" id="KW-1185">Reference proteome</keyword>
<feature type="domain" description="Hydrogen maturase F tetramerization" evidence="5">
    <location>
        <begin position="275"/>
        <end position="388"/>
    </location>
</feature>
<dbReference type="InterPro" id="IPR027417">
    <property type="entry name" value="P-loop_NTPase"/>
</dbReference>
<dbReference type="Gene3D" id="3.40.50.11420">
    <property type="match status" value="1"/>
</dbReference>
<dbReference type="GO" id="GO:0005525">
    <property type="term" value="F:GTP binding"/>
    <property type="evidence" value="ECO:0007669"/>
    <property type="project" value="UniProtKB-KW"/>
</dbReference>
<dbReference type="Pfam" id="PF18133">
    <property type="entry name" value="HydF_tetramer"/>
    <property type="match status" value="1"/>
</dbReference>
<dbReference type="Proteomes" id="UP000306912">
    <property type="component" value="Unassembled WGS sequence"/>
</dbReference>
<dbReference type="Pfam" id="PF18128">
    <property type="entry name" value="HydF_dimer"/>
    <property type="match status" value="1"/>
</dbReference>
<accession>A0A5R8QBR7</accession>
<feature type="domain" description="Hydrogen maturase F dimerization" evidence="4">
    <location>
        <begin position="175"/>
        <end position="271"/>
    </location>
</feature>
<feature type="domain" description="G" evidence="3">
    <location>
        <begin position="11"/>
        <end position="126"/>
    </location>
</feature>
<dbReference type="Gene3D" id="3.40.50.300">
    <property type="entry name" value="P-loop containing nucleotide triphosphate hydrolases"/>
    <property type="match status" value="1"/>
</dbReference>
<gene>
    <name evidence="6" type="primary">hydF</name>
    <name evidence="6" type="ORF">FEZ08_06480</name>
</gene>
<protein>
    <submittedName>
        <fullName evidence="6">[FeFe] hydrogenase H-cluster maturation GTPase HydF</fullName>
    </submittedName>
</protein>
<dbReference type="PANTHER" id="PTHR42714">
    <property type="entry name" value="TRNA MODIFICATION GTPASE GTPBP3"/>
    <property type="match status" value="1"/>
</dbReference>
<dbReference type="GO" id="GO:0030488">
    <property type="term" value="P:tRNA methylation"/>
    <property type="evidence" value="ECO:0007669"/>
    <property type="project" value="TreeGrafter"/>
</dbReference>
<evidence type="ECO:0000256" key="1">
    <source>
        <dbReference type="ARBA" id="ARBA00022741"/>
    </source>
</evidence>
<evidence type="ECO:0000259" key="3">
    <source>
        <dbReference type="Pfam" id="PF01926"/>
    </source>
</evidence>
<evidence type="ECO:0000313" key="6">
    <source>
        <dbReference type="EMBL" id="TLG73774.1"/>
    </source>
</evidence>
<proteinExistence type="predicted"/>
<dbReference type="SUPFAM" id="SSF52540">
    <property type="entry name" value="P-loop containing nucleoside triphosphate hydrolases"/>
    <property type="match status" value="1"/>
</dbReference>
<dbReference type="InterPro" id="IPR041606">
    <property type="entry name" value="HydF_dimer"/>
</dbReference>
<dbReference type="GO" id="GO:0005737">
    <property type="term" value="C:cytoplasm"/>
    <property type="evidence" value="ECO:0007669"/>
    <property type="project" value="TreeGrafter"/>
</dbReference>
<evidence type="ECO:0000256" key="2">
    <source>
        <dbReference type="ARBA" id="ARBA00023134"/>
    </source>
</evidence>
<dbReference type="EMBL" id="VBWP01000005">
    <property type="protein sequence ID" value="TLG73774.1"/>
    <property type="molecule type" value="Genomic_DNA"/>
</dbReference>
<dbReference type="InterPro" id="IPR006073">
    <property type="entry name" value="GTP-bd"/>
</dbReference>
<dbReference type="InParanoid" id="A0A5R8QBR7"/>
<dbReference type="GO" id="GO:0002098">
    <property type="term" value="P:tRNA wobble uridine modification"/>
    <property type="evidence" value="ECO:0007669"/>
    <property type="project" value="TreeGrafter"/>
</dbReference>
<comment type="caution">
    <text evidence="6">The sequence shown here is derived from an EMBL/GenBank/DDBJ whole genome shotgun (WGS) entry which is preliminary data.</text>
</comment>
<dbReference type="RefSeq" id="WP_138190911.1">
    <property type="nucleotide sequence ID" value="NZ_VBWP01000005.1"/>
</dbReference>
<reference evidence="6 7" key="1">
    <citation type="submission" date="2019-05" db="EMBL/GenBank/DDBJ databases">
        <title>Culicoidintestinum kansasii gen. nov., sp. nov. from the gastrointestinal tract of the biting midge, Culicoides sonorensis.</title>
        <authorList>
            <person name="Neupane S."/>
            <person name="Ghosh A."/>
            <person name="Gunther S."/>
            <person name="Martin K."/>
            <person name="Zurek L."/>
        </authorList>
    </citation>
    <scope>NUCLEOTIDE SEQUENCE [LARGE SCALE GENOMIC DNA]</scope>
    <source>
        <strain evidence="6 7">CS-1</strain>
    </source>
</reference>
<dbReference type="AlphaFoldDB" id="A0A5R8QBR7"/>
<dbReference type="Gene3D" id="3.40.50.11410">
    <property type="match status" value="1"/>
</dbReference>
<sequence>MQKTPLSNRLHIALIGPMNAGKSSLMNALSGQDLAIVSEVAGTTTDPIVKAVEIIGLGPVAFIDTAGLNDKSELGAARVKKTKQMLKRANAVCLVFDASNFNEAEIAEVTATSPVSDAQTILIFNKIDKLSAEERSALNQKFPDALLISAEQNFGTDMVRDALIQCLQDIQEEHLIGDLLPPGSIIILVTPIDSEAPKGRLILPQVQVLRDCLDYGHLTTVVQVDELAKAIEVMQPDIVITDSQAFKEVATIVPDDIFLTSFSILFARQKGDLQYFVNSLQDLDTLTNPRVAIIESCSHNFTHEDIGRFKIPNFLKKKFGENISIDFYMGNDFVERMDDYDLLIHCGGCMTNRQTIQSRVETAREYETPMINYGMFLAYATGTLDRALLFFEDKI</sequence>
<name>A0A5R8QBR7_9FIRM</name>
<dbReference type="InterPro" id="IPR040644">
    <property type="entry name" value="HydF_tetramer"/>
</dbReference>
<dbReference type="OrthoDB" id="9811338at2"/>
<organism evidence="6 7">
    <name type="scientific">Culicoidibacter larvae</name>
    <dbReference type="NCBI Taxonomy" id="2579976"/>
    <lineage>
        <taxon>Bacteria</taxon>
        <taxon>Bacillati</taxon>
        <taxon>Bacillota</taxon>
        <taxon>Culicoidibacteria</taxon>
        <taxon>Culicoidibacterales</taxon>
        <taxon>Culicoidibacteraceae</taxon>
        <taxon>Culicoidibacter</taxon>
    </lineage>
</organism>